<organism evidence="14 15">
    <name type="scientific">Elsinoe australis</name>
    <dbReference type="NCBI Taxonomy" id="40998"/>
    <lineage>
        <taxon>Eukaryota</taxon>
        <taxon>Fungi</taxon>
        <taxon>Dikarya</taxon>
        <taxon>Ascomycota</taxon>
        <taxon>Pezizomycotina</taxon>
        <taxon>Dothideomycetes</taxon>
        <taxon>Dothideomycetidae</taxon>
        <taxon>Myriangiales</taxon>
        <taxon>Elsinoaceae</taxon>
        <taxon>Elsinoe</taxon>
    </lineage>
</organism>
<dbReference type="GO" id="GO:0019285">
    <property type="term" value="P:glycine betaine biosynthetic process from choline"/>
    <property type="evidence" value="ECO:0007669"/>
    <property type="project" value="UniProtKB-UniPathway"/>
</dbReference>
<evidence type="ECO:0000256" key="1">
    <source>
        <dbReference type="ARBA" id="ARBA00001962"/>
    </source>
</evidence>
<keyword evidence="9" id="KW-0560">Oxidoreductase</keyword>
<dbReference type="PANTHER" id="PTHR43756">
    <property type="entry name" value="CHOLINE MONOOXYGENASE, CHLOROPLASTIC"/>
    <property type="match status" value="1"/>
</dbReference>
<evidence type="ECO:0000256" key="4">
    <source>
        <dbReference type="ARBA" id="ARBA00010848"/>
    </source>
</evidence>
<dbReference type="SUPFAM" id="SSF55961">
    <property type="entry name" value="Bet v1-like"/>
    <property type="match status" value="1"/>
</dbReference>
<dbReference type="EMBL" id="NHZQ01000412">
    <property type="protein sequence ID" value="PSK37502.1"/>
    <property type="molecule type" value="Genomic_DNA"/>
</dbReference>
<evidence type="ECO:0000256" key="10">
    <source>
        <dbReference type="ARBA" id="ARBA00023004"/>
    </source>
</evidence>
<dbReference type="AlphaFoldDB" id="A0A2P7YNF4"/>
<dbReference type="Gene3D" id="2.102.10.10">
    <property type="entry name" value="Rieske [2Fe-2S] iron-sulphur domain"/>
    <property type="match status" value="1"/>
</dbReference>
<keyword evidence="11" id="KW-0411">Iron-sulfur</keyword>
<evidence type="ECO:0000256" key="9">
    <source>
        <dbReference type="ARBA" id="ARBA00023002"/>
    </source>
</evidence>
<name>A0A2P7YNF4_9PEZI</name>
<dbReference type="EC" id="1.14.15.7" evidence="5"/>
<dbReference type="InterPro" id="IPR001663">
    <property type="entry name" value="Rng_hydr_dOase-A"/>
</dbReference>
<evidence type="ECO:0000256" key="11">
    <source>
        <dbReference type="ARBA" id="ARBA00023014"/>
    </source>
</evidence>
<comment type="cofactor">
    <cofactor evidence="1">
        <name>Fe cation</name>
        <dbReference type="ChEBI" id="CHEBI:24875"/>
    </cofactor>
</comment>
<comment type="similarity">
    <text evidence="4">Belongs to the choline monooxygenase family.</text>
</comment>
<dbReference type="PROSITE" id="PS51296">
    <property type="entry name" value="RIESKE"/>
    <property type="match status" value="1"/>
</dbReference>
<keyword evidence="10" id="KW-0408">Iron</keyword>
<keyword evidence="7" id="KW-0001">2Fe-2S</keyword>
<dbReference type="Pfam" id="PF00355">
    <property type="entry name" value="Rieske"/>
    <property type="match status" value="1"/>
</dbReference>
<accession>A0A2P7YNF4</accession>
<evidence type="ECO:0000256" key="12">
    <source>
        <dbReference type="ARBA" id="ARBA00049097"/>
    </source>
</evidence>
<keyword evidence="15" id="KW-1185">Reference proteome</keyword>
<comment type="catalytic activity">
    <reaction evidence="12">
        <text>choline + 2 reduced [2Fe-2S]-[ferredoxin] + O2 + 2 H(+) = betaine aldehyde hydrate + 2 oxidized [2Fe-2S]-[ferredoxin] + H2O</text>
        <dbReference type="Rhea" id="RHEA:17769"/>
        <dbReference type="Rhea" id="RHEA-COMP:10000"/>
        <dbReference type="Rhea" id="RHEA-COMP:10001"/>
        <dbReference type="ChEBI" id="CHEBI:15354"/>
        <dbReference type="ChEBI" id="CHEBI:15377"/>
        <dbReference type="ChEBI" id="CHEBI:15378"/>
        <dbReference type="ChEBI" id="CHEBI:15379"/>
        <dbReference type="ChEBI" id="CHEBI:15870"/>
        <dbReference type="ChEBI" id="CHEBI:33737"/>
        <dbReference type="ChEBI" id="CHEBI:33738"/>
        <dbReference type="EC" id="1.14.15.7"/>
    </reaction>
</comment>
<evidence type="ECO:0000313" key="14">
    <source>
        <dbReference type="EMBL" id="PSK37502.1"/>
    </source>
</evidence>
<dbReference type="CDD" id="cd03469">
    <property type="entry name" value="Rieske_RO_Alpha_N"/>
    <property type="match status" value="1"/>
</dbReference>
<evidence type="ECO:0000256" key="8">
    <source>
        <dbReference type="ARBA" id="ARBA00022723"/>
    </source>
</evidence>
<comment type="pathway">
    <text evidence="3">Amine and polyamine biosynthesis; betaine biosynthesis via choline pathway; betaine aldehyde from choline (monooxygenase route): step 1/1.</text>
</comment>
<protein>
    <recommendedName>
        <fullName evidence="6">Choline monooxygenase, chloroplastic</fullName>
        <ecNumber evidence="5">1.14.15.7</ecNumber>
    </recommendedName>
</protein>
<evidence type="ECO:0000256" key="7">
    <source>
        <dbReference type="ARBA" id="ARBA00022714"/>
    </source>
</evidence>
<sequence length="412" mass="47483">MSRVFNYLGWGTSPPTIKPEENAVRALPASWYTSKEMYELERRAIFSRRWQIITHSVRVKNPGDWVRFDIAGFTFIVARDRTGNVNAFHNVCRHRAFPVVTEAKGSNKIFSCRYHGWSYGLNGKLAKAPGYQDLPGFDKSQNGLLPIHTRIDRNGFVWVNLDAKETPEVSWEEEFEGVDEQERFNDYNFDDYEFDHTWEIDANYNWKIAADNYNECYHCATTHPDLPAIANLESYDVNPKASHIQHDPASTDEQKAQGMVVANTYYYPNASMTVSPHFLFMQRFVPFSATETNISYQVYRNKNSPKEAFEHIDAMYKRVMSEDKVLCNAAQKNLNAGIFVNGELHPKMEKGPLYFQKVTRDVITEHYKKEQASKREIWPAQQQLPQNANVSQADIDLCSGLACGDKAEQLVW</sequence>
<dbReference type="UniPathway" id="UPA00529">
    <property type="reaction ID" value="UER00430"/>
</dbReference>
<dbReference type="Proteomes" id="UP000243723">
    <property type="component" value="Unassembled WGS sequence"/>
</dbReference>
<dbReference type="InterPro" id="IPR017941">
    <property type="entry name" value="Rieske_2Fe-2S"/>
</dbReference>
<evidence type="ECO:0000256" key="5">
    <source>
        <dbReference type="ARBA" id="ARBA00012763"/>
    </source>
</evidence>
<evidence type="ECO:0000256" key="2">
    <source>
        <dbReference type="ARBA" id="ARBA00002149"/>
    </source>
</evidence>
<dbReference type="STRING" id="40998.A0A2P7YNF4"/>
<evidence type="ECO:0000256" key="3">
    <source>
        <dbReference type="ARBA" id="ARBA00004866"/>
    </source>
</evidence>
<keyword evidence="8" id="KW-0479">Metal-binding</keyword>
<evidence type="ECO:0000256" key="6">
    <source>
        <dbReference type="ARBA" id="ARBA00014931"/>
    </source>
</evidence>
<dbReference type="GO" id="GO:0019133">
    <property type="term" value="F:choline monooxygenase activity"/>
    <property type="evidence" value="ECO:0007669"/>
    <property type="project" value="UniProtKB-EC"/>
</dbReference>
<dbReference type="PRINTS" id="PR00090">
    <property type="entry name" value="RNGDIOXGNASE"/>
</dbReference>
<dbReference type="InterPro" id="IPR036922">
    <property type="entry name" value="Rieske_2Fe-2S_sf"/>
</dbReference>
<gene>
    <name evidence="14" type="ORF">B9Z65_2244</name>
</gene>
<dbReference type="OrthoDB" id="426882at2759"/>
<reference evidence="14 15" key="1">
    <citation type="submission" date="2017-05" db="EMBL/GenBank/DDBJ databases">
        <title>Draft genome sequence of Elsinoe australis.</title>
        <authorList>
            <person name="Cheng Q."/>
        </authorList>
    </citation>
    <scope>NUCLEOTIDE SEQUENCE [LARGE SCALE GENOMIC DNA]</scope>
    <source>
        <strain evidence="14 15">NL1</strain>
    </source>
</reference>
<feature type="domain" description="Rieske" evidence="13">
    <location>
        <begin position="50"/>
        <end position="137"/>
    </location>
</feature>
<dbReference type="CDD" id="cd00680">
    <property type="entry name" value="RHO_alpha_C"/>
    <property type="match status" value="1"/>
</dbReference>
<dbReference type="SUPFAM" id="SSF50022">
    <property type="entry name" value="ISP domain"/>
    <property type="match status" value="1"/>
</dbReference>
<dbReference type="GO" id="GO:0005506">
    <property type="term" value="F:iron ion binding"/>
    <property type="evidence" value="ECO:0007669"/>
    <property type="project" value="InterPro"/>
</dbReference>
<dbReference type="Pfam" id="PF00848">
    <property type="entry name" value="Ring_hydroxyl_A"/>
    <property type="match status" value="1"/>
</dbReference>
<dbReference type="GO" id="GO:0051537">
    <property type="term" value="F:2 iron, 2 sulfur cluster binding"/>
    <property type="evidence" value="ECO:0007669"/>
    <property type="project" value="UniProtKB-KW"/>
</dbReference>
<dbReference type="Gene3D" id="3.90.380.10">
    <property type="entry name" value="Naphthalene 1,2-dioxygenase Alpha Subunit, Chain A, domain 1"/>
    <property type="match status" value="2"/>
</dbReference>
<comment type="function">
    <text evidence="2">Catalyzes the first step of the osmoprotectant glycine betaine synthesis.</text>
</comment>
<dbReference type="PANTHER" id="PTHR43756:SF5">
    <property type="entry name" value="CHOLINE MONOOXYGENASE, CHLOROPLASTIC"/>
    <property type="match status" value="1"/>
</dbReference>
<dbReference type="InterPro" id="IPR015879">
    <property type="entry name" value="Ring_hydroxy_dOase_asu_C_dom"/>
</dbReference>
<proteinExistence type="inferred from homology"/>
<comment type="caution">
    <text evidence="14">The sequence shown here is derived from an EMBL/GenBank/DDBJ whole genome shotgun (WGS) entry which is preliminary data.</text>
</comment>
<evidence type="ECO:0000313" key="15">
    <source>
        <dbReference type="Proteomes" id="UP000243723"/>
    </source>
</evidence>
<evidence type="ECO:0000259" key="13">
    <source>
        <dbReference type="PROSITE" id="PS51296"/>
    </source>
</evidence>